<organism evidence="3 4">
    <name type="scientific">Cohnella xylanilytica</name>
    <dbReference type="NCBI Taxonomy" id="557555"/>
    <lineage>
        <taxon>Bacteria</taxon>
        <taxon>Bacillati</taxon>
        <taxon>Bacillota</taxon>
        <taxon>Bacilli</taxon>
        <taxon>Bacillales</taxon>
        <taxon>Paenibacillaceae</taxon>
        <taxon>Cohnella</taxon>
    </lineage>
</organism>
<dbReference type="InterPro" id="IPR009061">
    <property type="entry name" value="DNA-bd_dom_put_sf"/>
</dbReference>
<evidence type="ECO:0000313" key="4">
    <source>
        <dbReference type="Proteomes" id="UP000553776"/>
    </source>
</evidence>
<dbReference type="InterPro" id="IPR000551">
    <property type="entry name" value="MerR-type_HTH_dom"/>
</dbReference>
<dbReference type="RefSeq" id="WP_185139034.1">
    <property type="nucleotide sequence ID" value="NZ_JACJVR010000110.1"/>
</dbReference>
<evidence type="ECO:0000313" key="3">
    <source>
        <dbReference type="EMBL" id="MBB6695079.1"/>
    </source>
</evidence>
<dbReference type="AlphaFoldDB" id="A0A841U5J7"/>
<dbReference type="PROSITE" id="PS50937">
    <property type="entry name" value="HTH_MERR_2"/>
    <property type="match status" value="1"/>
</dbReference>
<proteinExistence type="predicted"/>
<dbReference type="SUPFAM" id="SSF53474">
    <property type="entry name" value="alpha/beta-Hydrolases"/>
    <property type="match status" value="1"/>
</dbReference>
<evidence type="ECO:0000256" key="1">
    <source>
        <dbReference type="SAM" id="Coils"/>
    </source>
</evidence>
<dbReference type="PANTHER" id="PTHR46623">
    <property type="entry name" value="CARBOXYMETHYLENEBUTENOLIDASE-RELATED"/>
    <property type="match status" value="1"/>
</dbReference>
<evidence type="ECO:0000259" key="2">
    <source>
        <dbReference type="PROSITE" id="PS50937"/>
    </source>
</evidence>
<dbReference type="GO" id="GO:0006355">
    <property type="term" value="P:regulation of DNA-templated transcription"/>
    <property type="evidence" value="ECO:0007669"/>
    <property type="project" value="InterPro"/>
</dbReference>
<dbReference type="CDD" id="cd01109">
    <property type="entry name" value="HTH_YyaN"/>
    <property type="match status" value="1"/>
</dbReference>
<dbReference type="InterPro" id="IPR051049">
    <property type="entry name" value="Dienelactone_hydrolase-like"/>
</dbReference>
<sequence length="321" mass="37632">MDYLTIQQMAGRTGLSEHTLRYYERIGLLTGVRRDEKGYRLYAESDLEWIRFLIRLRETGMPIRDAKRFSALRERGEETFGERLEMLTEHRELIEAELRKWQEHRRKVDEKIEYYRSRLEGGSPSERSGTLVVLLHEIYGLNGHIRYYEERLRSEGMEVFAPDLLNREAFAYEEEDTAYRFFTEEVGFDRALGTAREAIRLHRMRYERVFVVGFSVGATVAWRCAEEAGVDGVVCYYGSRIRDYADVSPRCPALLLFSEDEEKRMTPETQRVLEVKPLTDVEYLPGAHGFANPYDKRYDPMLTERAYRKLAAMLRGGGSVR</sequence>
<keyword evidence="3" id="KW-0378">Hydrolase</keyword>
<keyword evidence="4" id="KW-1185">Reference proteome</keyword>
<dbReference type="InterPro" id="IPR029058">
    <property type="entry name" value="AB_hydrolase_fold"/>
</dbReference>
<feature type="domain" description="HTH merR-type" evidence="2">
    <location>
        <begin position="3"/>
        <end position="72"/>
    </location>
</feature>
<dbReference type="Pfam" id="PF01738">
    <property type="entry name" value="DLH"/>
    <property type="match status" value="1"/>
</dbReference>
<dbReference type="Pfam" id="PF13411">
    <property type="entry name" value="MerR_1"/>
    <property type="match status" value="1"/>
</dbReference>
<comment type="caution">
    <text evidence="3">The sequence shown here is derived from an EMBL/GenBank/DDBJ whole genome shotgun (WGS) entry which is preliminary data.</text>
</comment>
<dbReference type="InterPro" id="IPR002925">
    <property type="entry name" value="Dienelactn_hydro"/>
</dbReference>
<dbReference type="PANTHER" id="PTHR46623:SF6">
    <property type="entry name" value="ALPHA_BETA-HYDROLASES SUPERFAMILY PROTEIN"/>
    <property type="match status" value="1"/>
</dbReference>
<dbReference type="PRINTS" id="PR00040">
    <property type="entry name" value="HTHMERR"/>
</dbReference>
<dbReference type="GO" id="GO:0016787">
    <property type="term" value="F:hydrolase activity"/>
    <property type="evidence" value="ECO:0007669"/>
    <property type="project" value="UniProtKB-KW"/>
</dbReference>
<accession>A0A841U5J7</accession>
<dbReference type="SUPFAM" id="SSF46955">
    <property type="entry name" value="Putative DNA-binding domain"/>
    <property type="match status" value="1"/>
</dbReference>
<gene>
    <name evidence="3" type="ORF">H7B90_27160</name>
</gene>
<dbReference type="EMBL" id="JACJVR010000110">
    <property type="protein sequence ID" value="MBB6695079.1"/>
    <property type="molecule type" value="Genomic_DNA"/>
</dbReference>
<dbReference type="GO" id="GO:0003677">
    <property type="term" value="F:DNA binding"/>
    <property type="evidence" value="ECO:0007669"/>
    <property type="project" value="InterPro"/>
</dbReference>
<dbReference type="SMART" id="SM00422">
    <property type="entry name" value="HTH_MERR"/>
    <property type="match status" value="1"/>
</dbReference>
<reference evidence="3 4" key="1">
    <citation type="submission" date="2020-08" db="EMBL/GenBank/DDBJ databases">
        <title>Cohnella phylogeny.</title>
        <authorList>
            <person name="Dunlap C."/>
        </authorList>
    </citation>
    <scope>NUCLEOTIDE SEQUENCE [LARGE SCALE GENOMIC DNA]</scope>
    <source>
        <strain evidence="3 4">DSM 25239</strain>
    </source>
</reference>
<dbReference type="Gene3D" id="1.10.1660.10">
    <property type="match status" value="1"/>
</dbReference>
<name>A0A841U5J7_9BACL</name>
<dbReference type="Proteomes" id="UP000553776">
    <property type="component" value="Unassembled WGS sequence"/>
</dbReference>
<feature type="coiled-coil region" evidence="1">
    <location>
        <begin position="84"/>
        <end position="111"/>
    </location>
</feature>
<dbReference type="Gene3D" id="3.40.50.1820">
    <property type="entry name" value="alpha/beta hydrolase"/>
    <property type="match status" value="1"/>
</dbReference>
<protein>
    <submittedName>
        <fullName evidence="3">Dienelactone hydrolase family protein</fullName>
    </submittedName>
</protein>
<keyword evidence="1" id="KW-0175">Coiled coil</keyword>